<sequence>MEDIDLDTITDSEEKRIIKNILSNKAKKTDYEKSLKALTIVLTSHYKNPCIVLIDEYDSPIITSYLKGYYEEAIGFFRNMLSAVFKQNELNIKKGLITGILRVSGESMFSGLNNIETITILENELSTSCGFTKDETIELLEYYDIEEELKQKALRWYNSYIIGDHIITNPWSILNFTKRKRFEPYWANTSSNDFLYTLIQKSKDFKQNLEKLLRDEPIEVKVNKNITFRDKELEEKDNLFSLLFFSGYLKCKEKYIVEDGDKEYLHCKMIPTNVECQMIFKDVISSYVRESFRNESIEDLLNALTSANIKLFEKLLSYLLRDTVSYFDTRNENSYHMFLLGILVNLSGEYEIISNTEAGYGRVDIVLLHKEDKTKPAIIMELKEIDEFEEETKEKALEKAVEQIKQNDYISLAKRKGYENILAFGLVFDGKRCWIKEIN</sequence>
<gene>
    <name evidence="2" type="ORF">SAMN05216234_15316</name>
</gene>
<proteinExistence type="predicted"/>
<dbReference type="OrthoDB" id="9808684at2"/>
<dbReference type="InterPro" id="IPR018631">
    <property type="entry name" value="AAA-ATPase-like_dom"/>
</dbReference>
<dbReference type="AlphaFoldDB" id="A0A1I5U2J1"/>
<protein>
    <submittedName>
        <fullName evidence="2">PD-(D/E)XK nuclease superfamily protein</fullName>
    </submittedName>
</protein>
<accession>A0A1I5U2J1</accession>
<evidence type="ECO:0000313" key="3">
    <source>
        <dbReference type="Proteomes" id="UP000199227"/>
    </source>
</evidence>
<dbReference type="Pfam" id="PF09820">
    <property type="entry name" value="AAA-ATPase_like"/>
    <property type="match status" value="1"/>
</dbReference>
<keyword evidence="3" id="KW-1185">Reference proteome</keyword>
<dbReference type="RefSeq" id="WP_092914037.1">
    <property type="nucleotide sequence ID" value="NZ_FOXB01000053.1"/>
</dbReference>
<dbReference type="Pfam" id="PF08011">
    <property type="entry name" value="PDDEXK_9"/>
    <property type="match status" value="1"/>
</dbReference>
<feature type="domain" description="AAA-ATPase-like" evidence="1">
    <location>
        <begin position="24"/>
        <end position="109"/>
    </location>
</feature>
<name>A0A1I5U2J1_9BACT</name>
<dbReference type="Proteomes" id="UP000199227">
    <property type="component" value="Unassembled WGS sequence"/>
</dbReference>
<reference evidence="2 3" key="1">
    <citation type="submission" date="2016-10" db="EMBL/GenBank/DDBJ databases">
        <authorList>
            <person name="de Groot N.N."/>
        </authorList>
    </citation>
    <scope>NUCLEOTIDE SEQUENCE [LARGE SCALE GENOMIC DNA]</scope>
    <source>
        <strain evidence="2 3">EP1-55-1</strain>
    </source>
</reference>
<dbReference type="InterPro" id="IPR012547">
    <property type="entry name" value="PDDEXK_9"/>
</dbReference>
<evidence type="ECO:0000313" key="2">
    <source>
        <dbReference type="EMBL" id="SFP89510.1"/>
    </source>
</evidence>
<dbReference type="STRING" id="223786.SAMN05216234_15316"/>
<evidence type="ECO:0000259" key="1">
    <source>
        <dbReference type="Pfam" id="PF09820"/>
    </source>
</evidence>
<organism evidence="2 3">
    <name type="scientific">Hydrogenimonas thermophila</name>
    <dbReference type="NCBI Taxonomy" id="223786"/>
    <lineage>
        <taxon>Bacteria</taxon>
        <taxon>Pseudomonadati</taxon>
        <taxon>Campylobacterota</taxon>
        <taxon>Epsilonproteobacteria</taxon>
        <taxon>Campylobacterales</taxon>
        <taxon>Hydrogenimonadaceae</taxon>
        <taxon>Hydrogenimonas</taxon>
    </lineage>
</organism>
<dbReference type="PANTHER" id="PTHR34825">
    <property type="entry name" value="CONSERVED PROTEIN, WITH A WEAK D-GALACTARATE DEHYDRATASE/ALTRONATE HYDROLASE DOMAIN"/>
    <property type="match status" value="1"/>
</dbReference>
<dbReference type="PANTHER" id="PTHR34825:SF1">
    <property type="entry name" value="AAA-ATPASE-LIKE DOMAIN-CONTAINING PROTEIN"/>
    <property type="match status" value="1"/>
</dbReference>
<dbReference type="EMBL" id="FOXB01000053">
    <property type="protein sequence ID" value="SFP89510.1"/>
    <property type="molecule type" value="Genomic_DNA"/>
</dbReference>